<gene>
    <name evidence="2" type="ORF">H9Q13_16585</name>
</gene>
<name>A0ABR7XLF4_9BACT</name>
<dbReference type="Proteomes" id="UP000625551">
    <property type="component" value="Unassembled WGS sequence"/>
</dbReference>
<protein>
    <submittedName>
        <fullName evidence="2">Transposase</fullName>
    </submittedName>
</protein>
<comment type="caution">
    <text evidence="2">The sequence shown here is derived from an EMBL/GenBank/DDBJ whole genome shotgun (WGS) entry which is preliminary data.</text>
</comment>
<sequence length="69" mass="8205">MQERKLRERIVAEYLLGGLSYSRLREKHGINFYQIRRWVLKHQGQMKSPPKFKSVKLSADLQRDAPPSH</sequence>
<dbReference type="RefSeq" id="WP_191184924.1">
    <property type="nucleotide sequence ID" value="NZ_JACXAJ010000011.1"/>
</dbReference>
<evidence type="ECO:0000256" key="1">
    <source>
        <dbReference type="SAM" id="MobiDB-lite"/>
    </source>
</evidence>
<reference evidence="2 3" key="1">
    <citation type="submission" date="2020-09" db="EMBL/GenBank/DDBJ databases">
        <title>Genome sequencing and assembly of Pontibacter sp.</title>
        <authorList>
            <person name="Chhetri G."/>
        </authorList>
    </citation>
    <scope>NUCLEOTIDE SEQUENCE [LARGE SCALE GENOMIC DNA]</scope>
    <source>
        <strain evidence="2 3">JH31</strain>
    </source>
</reference>
<organism evidence="2 3">
    <name type="scientific">Pontibacter aquaedesilientis</name>
    <dbReference type="NCBI Taxonomy" id="2766980"/>
    <lineage>
        <taxon>Bacteria</taxon>
        <taxon>Pseudomonadati</taxon>
        <taxon>Bacteroidota</taxon>
        <taxon>Cytophagia</taxon>
        <taxon>Cytophagales</taxon>
        <taxon>Hymenobacteraceae</taxon>
        <taxon>Pontibacter</taxon>
    </lineage>
</organism>
<dbReference type="Pfam" id="PF01527">
    <property type="entry name" value="HTH_Tnp_1"/>
    <property type="match status" value="1"/>
</dbReference>
<feature type="region of interest" description="Disordered" evidence="1">
    <location>
        <begin position="44"/>
        <end position="69"/>
    </location>
</feature>
<dbReference type="SUPFAM" id="SSF48295">
    <property type="entry name" value="TrpR-like"/>
    <property type="match status" value="1"/>
</dbReference>
<dbReference type="EMBL" id="JACXAJ010000011">
    <property type="protein sequence ID" value="MBD1398791.1"/>
    <property type="molecule type" value="Genomic_DNA"/>
</dbReference>
<evidence type="ECO:0000313" key="2">
    <source>
        <dbReference type="EMBL" id="MBD1398791.1"/>
    </source>
</evidence>
<proteinExistence type="predicted"/>
<keyword evidence="3" id="KW-1185">Reference proteome</keyword>
<dbReference type="InterPro" id="IPR002514">
    <property type="entry name" value="Transposase_8"/>
</dbReference>
<evidence type="ECO:0000313" key="3">
    <source>
        <dbReference type="Proteomes" id="UP000625551"/>
    </source>
</evidence>
<accession>A0ABR7XLF4</accession>
<dbReference type="InterPro" id="IPR010921">
    <property type="entry name" value="Trp_repressor/repl_initiator"/>
</dbReference>